<feature type="transmembrane region" description="Helical" evidence="24">
    <location>
        <begin position="96"/>
        <end position="113"/>
    </location>
</feature>
<feature type="transmembrane region" description="Helical" evidence="24">
    <location>
        <begin position="232"/>
        <end position="250"/>
    </location>
</feature>
<comment type="pathway">
    <text evidence="4">Lipid metabolism.</text>
</comment>
<evidence type="ECO:0000256" key="4">
    <source>
        <dbReference type="ARBA" id="ARBA00005189"/>
    </source>
</evidence>
<evidence type="ECO:0000256" key="18">
    <source>
        <dbReference type="ARBA" id="ARBA00029893"/>
    </source>
</evidence>
<keyword evidence="26" id="KW-1185">Reference proteome</keyword>
<evidence type="ECO:0000313" key="26">
    <source>
        <dbReference type="Proteomes" id="UP000467132"/>
    </source>
</evidence>
<name>A0A845R5W0_9CLOT</name>
<keyword evidence="14" id="KW-0443">Lipid metabolism</keyword>
<evidence type="ECO:0000256" key="2">
    <source>
        <dbReference type="ARBA" id="ARBA00004651"/>
    </source>
</evidence>
<keyword evidence="16" id="KW-0594">Phospholipid biosynthesis</keyword>
<gene>
    <name evidence="25" type="ORF">D3Z33_13615</name>
</gene>
<proteinExistence type="inferred from homology"/>
<evidence type="ECO:0000256" key="7">
    <source>
        <dbReference type="ARBA" id="ARBA00019373"/>
    </source>
</evidence>
<feature type="transmembrane region" description="Helical" evidence="24">
    <location>
        <begin position="190"/>
        <end position="211"/>
    </location>
</feature>
<keyword evidence="15 24" id="KW-0472">Membrane</keyword>
<evidence type="ECO:0000256" key="13">
    <source>
        <dbReference type="ARBA" id="ARBA00022989"/>
    </source>
</evidence>
<feature type="transmembrane region" description="Helical" evidence="24">
    <location>
        <begin position="56"/>
        <end position="89"/>
    </location>
</feature>
<sequence length="254" mass="28635">MKTRIISGLLGSIILLLTVITGGIVLKFGVLVISLIGIKEFIQAFKHIEIKITKYLYLYAISLFIISIFGSFQIINFTIIINFLILMFIYVFNKDYNIYEIALSLLCSIYIPYSLVHISFLSENILVWLIFIIAFATDTFAYFTGRLIGKRKLAPILSPKKTIEGAVGGLLGSIITTLIFVKFIGMTNIYIYILLALICSIASIIGDLSASKIKRYIKIKDYGNIMPGHGGILDRFDSILFIAPLVFYFINYFI</sequence>
<evidence type="ECO:0000256" key="1">
    <source>
        <dbReference type="ARBA" id="ARBA00001698"/>
    </source>
</evidence>
<dbReference type="AlphaFoldDB" id="A0A845R5W0"/>
<evidence type="ECO:0000256" key="14">
    <source>
        <dbReference type="ARBA" id="ARBA00023098"/>
    </source>
</evidence>
<keyword evidence="8" id="KW-1003">Cell membrane</keyword>
<keyword evidence="11 24" id="KW-0812">Transmembrane</keyword>
<dbReference type="PANTHER" id="PTHR46382:SF1">
    <property type="entry name" value="PHOSPHATIDATE CYTIDYLYLTRANSFERASE"/>
    <property type="match status" value="1"/>
</dbReference>
<dbReference type="EMBL" id="QXXA01000016">
    <property type="protein sequence ID" value="NBI07893.1"/>
    <property type="molecule type" value="Genomic_DNA"/>
</dbReference>
<comment type="subcellular location">
    <subcellularLocation>
        <location evidence="2">Cell membrane</location>
        <topology evidence="2">Multi-pass membrane protein</topology>
    </subcellularLocation>
</comment>
<evidence type="ECO:0000256" key="24">
    <source>
        <dbReference type="SAM" id="Phobius"/>
    </source>
</evidence>
<protein>
    <recommendedName>
        <fullName evidence="7">Phosphatidate cytidylyltransferase</fullName>
        <ecNumber evidence="6">2.7.7.41</ecNumber>
    </recommendedName>
    <alternativeName>
        <fullName evidence="20">CDP-DAG synthase</fullName>
    </alternativeName>
    <alternativeName>
        <fullName evidence="22">CDP-DG synthase</fullName>
    </alternativeName>
    <alternativeName>
        <fullName evidence="18">CDP-diacylglycerol synthase</fullName>
    </alternativeName>
    <alternativeName>
        <fullName evidence="21">CDP-diglyceride pyrophosphorylase</fullName>
    </alternativeName>
    <alternativeName>
        <fullName evidence="23">CDP-diglyceride synthase</fullName>
    </alternativeName>
    <alternativeName>
        <fullName evidence="19">CTP:phosphatidate cytidylyltransferase</fullName>
    </alternativeName>
</protein>
<evidence type="ECO:0000256" key="15">
    <source>
        <dbReference type="ARBA" id="ARBA00023136"/>
    </source>
</evidence>
<dbReference type="GO" id="GO:0016024">
    <property type="term" value="P:CDP-diacylglycerol biosynthetic process"/>
    <property type="evidence" value="ECO:0007669"/>
    <property type="project" value="TreeGrafter"/>
</dbReference>
<organism evidence="25 26">
    <name type="scientific">Senegalia massiliensis</name>
    <dbReference type="NCBI Taxonomy" id="1720316"/>
    <lineage>
        <taxon>Bacteria</taxon>
        <taxon>Bacillati</taxon>
        <taxon>Bacillota</taxon>
        <taxon>Clostridia</taxon>
        <taxon>Eubacteriales</taxon>
        <taxon>Clostridiaceae</taxon>
        <taxon>Senegalia</taxon>
    </lineage>
</organism>
<dbReference type="GO" id="GO:0004605">
    <property type="term" value="F:phosphatidate cytidylyltransferase activity"/>
    <property type="evidence" value="ECO:0007669"/>
    <property type="project" value="UniProtKB-EC"/>
</dbReference>
<evidence type="ECO:0000256" key="23">
    <source>
        <dbReference type="ARBA" id="ARBA00033406"/>
    </source>
</evidence>
<evidence type="ECO:0000256" key="21">
    <source>
        <dbReference type="ARBA" id="ARBA00032396"/>
    </source>
</evidence>
<dbReference type="Proteomes" id="UP000467132">
    <property type="component" value="Unassembled WGS sequence"/>
</dbReference>
<dbReference type="Pfam" id="PF01148">
    <property type="entry name" value="CTP_transf_1"/>
    <property type="match status" value="1"/>
</dbReference>
<evidence type="ECO:0000256" key="16">
    <source>
        <dbReference type="ARBA" id="ARBA00023209"/>
    </source>
</evidence>
<comment type="catalytic activity">
    <reaction evidence="1">
        <text>a 1,2-diacyl-sn-glycero-3-phosphate + CTP + H(+) = a CDP-1,2-diacyl-sn-glycerol + diphosphate</text>
        <dbReference type="Rhea" id="RHEA:16229"/>
        <dbReference type="ChEBI" id="CHEBI:15378"/>
        <dbReference type="ChEBI" id="CHEBI:33019"/>
        <dbReference type="ChEBI" id="CHEBI:37563"/>
        <dbReference type="ChEBI" id="CHEBI:58332"/>
        <dbReference type="ChEBI" id="CHEBI:58608"/>
        <dbReference type="EC" id="2.7.7.41"/>
    </reaction>
</comment>
<keyword evidence="9" id="KW-0444">Lipid biosynthesis</keyword>
<evidence type="ECO:0000256" key="20">
    <source>
        <dbReference type="ARBA" id="ARBA00032253"/>
    </source>
</evidence>
<comment type="caution">
    <text evidence="25">The sequence shown here is derived from an EMBL/GenBank/DDBJ whole genome shotgun (WGS) entry which is preliminary data.</text>
</comment>
<keyword evidence="13 24" id="KW-1133">Transmembrane helix</keyword>
<feature type="transmembrane region" description="Helical" evidence="24">
    <location>
        <begin position="12"/>
        <end position="36"/>
    </location>
</feature>
<dbReference type="OrthoDB" id="9799199at2"/>
<evidence type="ECO:0000256" key="9">
    <source>
        <dbReference type="ARBA" id="ARBA00022516"/>
    </source>
</evidence>
<comment type="pathway">
    <text evidence="3">Phospholipid metabolism; CDP-diacylglycerol biosynthesis; CDP-diacylglycerol from sn-glycerol 3-phosphate: step 3/3.</text>
</comment>
<feature type="transmembrane region" description="Helical" evidence="24">
    <location>
        <begin position="165"/>
        <end position="184"/>
    </location>
</feature>
<evidence type="ECO:0000256" key="22">
    <source>
        <dbReference type="ARBA" id="ARBA00032743"/>
    </source>
</evidence>
<keyword evidence="17" id="KW-1208">Phospholipid metabolism</keyword>
<evidence type="ECO:0000256" key="19">
    <source>
        <dbReference type="ARBA" id="ARBA00031825"/>
    </source>
</evidence>
<evidence type="ECO:0000256" key="5">
    <source>
        <dbReference type="ARBA" id="ARBA00010185"/>
    </source>
</evidence>
<evidence type="ECO:0000256" key="3">
    <source>
        <dbReference type="ARBA" id="ARBA00005119"/>
    </source>
</evidence>
<evidence type="ECO:0000256" key="12">
    <source>
        <dbReference type="ARBA" id="ARBA00022695"/>
    </source>
</evidence>
<accession>A0A845R5W0</accession>
<evidence type="ECO:0000256" key="10">
    <source>
        <dbReference type="ARBA" id="ARBA00022679"/>
    </source>
</evidence>
<dbReference type="GO" id="GO:0005886">
    <property type="term" value="C:plasma membrane"/>
    <property type="evidence" value="ECO:0007669"/>
    <property type="project" value="UniProtKB-SubCell"/>
</dbReference>
<keyword evidence="10 25" id="KW-0808">Transferase</keyword>
<reference evidence="25 26" key="1">
    <citation type="submission" date="2018-08" db="EMBL/GenBank/DDBJ databases">
        <title>Murine metabolic-syndrome-specific gut microbial biobank.</title>
        <authorList>
            <person name="Liu C."/>
        </authorList>
    </citation>
    <scope>NUCLEOTIDE SEQUENCE [LARGE SCALE GENOMIC DNA]</scope>
    <source>
        <strain evidence="25 26">583</strain>
    </source>
</reference>
<keyword evidence="12 25" id="KW-0548">Nucleotidyltransferase</keyword>
<evidence type="ECO:0000256" key="6">
    <source>
        <dbReference type="ARBA" id="ARBA00012487"/>
    </source>
</evidence>
<evidence type="ECO:0000256" key="11">
    <source>
        <dbReference type="ARBA" id="ARBA00022692"/>
    </source>
</evidence>
<comment type="similarity">
    <text evidence="5">Belongs to the CDS family.</text>
</comment>
<evidence type="ECO:0000256" key="17">
    <source>
        <dbReference type="ARBA" id="ARBA00023264"/>
    </source>
</evidence>
<feature type="transmembrane region" description="Helical" evidence="24">
    <location>
        <begin position="125"/>
        <end position="144"/>
    </location>
</feature>
<dbReference type="PANTHER" id="PTHR46382">
    <property type="entry name" value="PHOSPHATIDATE CYTIDYLYLTRANSFERASE"/>
    <property type="match status" value="1"/>
</dbReference>
<evidence type="ECO:0000313" key="25">
    <source>
        <dbReference type="EMBL" id="NBI07893.1"/>
    </source>
</evidence>
<evidence type="ECO:0000256" key="8">
    <source>
        <dbReference type="ARBA" id="ARBA00022475"/>
    </source>
</evidence>
<dbReference type="RefSeq" id="WP_160198358.1">
    <property type="nucleotide sequence ID" value="NZ_QXXA01000016.1"/>
</dbReference>
<dbReference type="EC" id="2.7.7.41" evidence="6"/>